<dbReference type="Proteomes" id="UP000287746">
    <property type="component" value="Unassembled WGS sequence"/>
</dbReference>
<reference evidence="5 6" key="3">
    <citation type="submission" date="2018-07" db="EMBL/GenBank/DDBJ databases">
        <title>Genomic and Epidemiologic Investigation of an Indolent Hospital Outbreak.</title>
        <authorList>
            <person name="Johnson R.C."/>
            <person name="Deming C."/>
            <person name="Conlan S."/>
            <person name="Zellmer C.J."/>
            <person name="Michelin A.V."/>
            <person name="Lee-Lin S."/>
            <person name="Thomas P.J."/>
            <person name="Park M."/>
            <person name="Weingarten R.A."/>
            <person name="Less J."/>
            <person name="Dekker J.P."/>
            <person name="Frank K.M."/>
            <person name="Musser K.A."/>
            <person name="Mcquiston J.R."/>
            <person name="Henderson D.K."/>
            <person name="Lau A.F."/>
            <person name="Palmore T.N."/>
            <person name="Segre J.A."/>
        </authorList>
    </citation>
    <scope>NUCLEOTIDE SEQUENCE [LARGE SCALE GENOMIC DNA]</scope>
    <source>
        <strain evidence="3 6">SK-CDC1_0717</strain>
        <strain evidence="2 5">SK-NIH.Env10_0317</strain>
    </source>
</reference>
<evidence type="ECO:0000313" key="6">
    <source>
        <dbReference type="Proteomes" id="UP000287746"/>
    </source>
</evidence>
<evidence type="ECO:0000313" key="5">
    <source>
        <dbReference type="Proteomes" id="UP000286681"/>
    </source>
</evidence>
<keyword evidence="4" id="KW-1185">Reference proteome</keyword>
<reference evidence="1" key="1">
    <citation type="submission" date="2016-12" db="EMBL/GenBank/DDBJ databases">
        <title>Whole genome sequencing of Sphingomonas koreensis.</title>
        <authorList>
            <person name="Conlan S."/>
            <person name="Thomas P.J."/>
            <person name="Mullikin J."/>
            <person name="Palmore T.N."/>
            <person name="Frank K.M."/>
            <person name="Segre J.A."/>
        </authorList>
    </citation>
    <scope>NUCLEOTIDE SEQUENCE</scope>
    <source>
        <strain evidence="1">ABOJV</strain>
    </source>
</reference>
<dbReference type="STRING" id="93064.BRX40_21035"/>
<sequence>MERFAPEPSRAAISSAILAAPGWARVGITMPNDRLRAEAAEELARAIVDRLHHTEPSLDMDQLTLPI</sequence>
<evidence type="ECO:0000313" key="3">
    <source>
        <dbReference type="EMBL" id="RSY76437.1"/>
    </source>
</evidence>
<dbReference type="GeneID" id="44135055"/>
<dbReference type="EMBL" id="QQWO01000002">
    <property type="protein sequence ID" value="RSV07093.1"/>
    <property type="molecule type" value="Genomic_DNA"/>
</dbReference>
<dbReference type="EMBL" id="CP018820">
    <property type="protein sequence ID" value="APR54578.1"/>
    <property type="molecule type" value="Genomic_DNA"/>
</dbReference>
<dbReference type="AlphaFoldDB" id="A0A1L6JFB6"/>
<organism evidence="1 4">
    <name type="scientific">Sphingomonas koreensis</name>
    <dbReference type="NCBI Taxonomy" id="93064"/>
    <lineage>
        <taxon>Bacteria</taxon>
        <taxon>Pseudomonadati</taxon>
        <taxon>Pseudomonadota</taxon>
        <taxon>Alphaproteobacteria</taxon>
        <taxon>Sphingomonadales</taxon>
        <taxon>Sphingomonadaceae</taxon>
        <taxon>Sphingomonas</taxon>
    </lineage>
</organism>
<evidence type="ECO:0000313" key="1">
    <source>
        <dbReference type="EMBL" id="APR54578.1"/>
    </source>
</evidence>
<evidence type="ECO:0000313" key="2">
    <source>
        <dbReference type="EMBL" id="RSV07093.1"/>
    </source>
</evidence>
<accession>A0A1L6JFB6</accession>
<proteinExistence type="predicted"/>
<dbReference type="InterPro" id="IPR046662">
    <property type="entry name" value="DUF6771"/>
</dbReference>
<dbReference type="KEGG" id="skr:BRX40_21035"/>
<reference evidence="4" key="2">
    <citation type="submission" date="2016-12" db="EMBL/GenBank/DDBJ databases">
        <title>Whole genome sequencing of Sphingomonas sp. ABOJV.</title>
        <authorList>
            <person name="Conlan S."/>
            <person name="Thomas P.J."/>
            <person name="Mullikin J."/>
            <person name="Palmore T.N."/>
            <person name="Frank K.M."/>
            <person name="Segre J.A."/>
        </authorList>
    </citation>
    <scope>NUCLEOTIDE SEQUENCE [LARGE SCALE GENOMIC DNA]</scope>
    <source>
        <strain evidence="4">ABOJV</strain>
    </source>
</reference>
<name>A0A1L6JFB6_9SPHN</name>
<dbReference type="RefSeq" id="WP_066573302.1">
    <property type="nucleotide sequence ID" value="NZ_CP018820.1"/>
</dbReference>
<gene>
    <name evidence="1" type="ORF">BRX40_21035</name>
    <name evidence="2" type="ORF">CA257_03625</name>
    <name evidence="3" type="ORF">DAH66_21480</name>
</gene>
<dbReference type="EMBL" id="QQYZ01000037">
    <property type="protein sequence ID" value="RSY76437.1"/>
    <property type="molecule type" value="Genomic_DNA"/>
</dbReference>
<dbReference type="Proteomes" id="UP000286681">
    <property type="component" value="Unassembled WGS sequence"/>
</dbReference>
<dbReference type="Pfam" id="PF20561">
    <property type="entry name" value="DUF6771"/>
    <property type="match status" value="1"/>
</dbReference>
<dbReference type="Proteomes" id="UP000185161">
    <property type="component" value="Chromosome"/>
</dbReference>
<protein>
    <submittedName>
        <fullName evidence="1">Uncharacterized protein</fullName>
    </submittedName>
</protein>
<evidence type="ECO:0000313" key="4">
    <source>
        <dbReference type="Proteomes" id="UP000185161"/>
    </source>
</evidence>